<dbReference type="Gene3D" id="1.10.10.60">
    <property type="entry name" value="Homeodomain-like"/>
    <property type="match status" value="1"/>
</dbReference>
<accession>A0ABR5TAD8</accession>
<dbReference type="Gene3D" id="3.40.50.880">
    <property type="match status" value="1"/>
</dbReference>
<dbReference type="InterPro" id="IPR009057">
    <property type="entry name" value="Homeodomain-like_sf"/>
</dbReference>
<dbReference type="CDD" id="cd03137">
    <property type="entry name" value="GATase1_AraC_1"/>
    <property type="match status" value="1"/>
</dbReference>
<dbReference type="RefSeq" id="WP_060822989.1">
    <property type="nucleotide sequence ID" value="NZ_LNJQ01000004.1"/>
</dbReference>
<keyword evidence="1" id="KW-0805">Transcription regulation</keyword>
<dbReference type="Pfam" id="PF12833">
    <property type="entry name" value="HTH_18"/>
    <property type="match status" value="1"/>
</dbReference>
<feature type="domain" description="HTH araC/xylS-type" evidence="3">
    <location>
        <begin position="226"/>
        <end position="324"/>
    </location>
</feature>
<protein>
    <submittedName>
        <fullName evidence="4">AraC family transcriptional regulator</fullName>
    </submittedName>
</protein>
<proteinExistence type="predicted"/>
<dbReference type="InterPro" id="IPR002818">
    <property type="entry name" value="DJ-1/PfpI"/>
</dbReference>
<gene>
    <name evidence="4" type="ORF">WS72_28565</name>
</gene>
<dbReference type="Proteomes" id="UP000070255">
    <property type="component" value="Unassembled WGS sequence"/>
</dbReference>
<organism evidence="4 5">
    <name type="scientific">Burkholderia savannae</name>
    <dbReference type="NCBI Taxonomy" id="1637837"/>
    <lineage>
        <taxon>Bacteria</taxon>
        <taxon>Pseudomonadati</taxon>
        <taxon>Pseudomonadota</taxon>
        <taxon>Betaproteobacteria</taxon>
        <taxon>Burkholderiales</taxon>
        <taxon>Burkholderiaceae</taxon>
        <taxon>Burkholderia</taxon>
        <taxon>pseudomallei group</taxon>
    </lineage>
</organism>
<dbReference type="EMBL" id="LNJQ01000004">
    <property type="protein sequence ID" value="KWZ38762.1"/>
    <property type="molecule type" value="Genomic_DNA"/>
</dbReference>
<evidence type="ECO:0000313" key="4">
    <source>
        <dbReference type="EMBL" id="KWZ38762.1"/>
    </source>
</evidence>
<evidence type="ECO:0000256" key="1">
    <source>
        <dbReference type="ARBA" id="ARBA00023015"/>
    </source>
</evidence>
<name>A0ABR5TAD8_9BURK</name>
<sequence>MIVYILVFPDLNLLDLSGPLQVLSSANELARDTGGEAPYDVRVVSRGGRSVRTSTGISLSTQPLPPIDALADTVIVAGGVGVDAAAGGVGVDAAARDADTLAWLRAHARQARRVVSICNGAFLLAACGLLDGRRAVTHWQCCDELARRHPRVHVEHAPIFVQDGPIWTSAGVTAGIDLCLRLVTNDCGHTLALAVARHLVVFLVRPGSQAQFSTPIELQSASGQFADLHAWIRRHLAGDLSVPTLAARVNMSERSFVRHYRNAFGTTPAKAVERIRVETARNLLGETALPAKQIAQRCGFGSVATLRRSFARAFDTSLHEYRDRFRGG</sequence>
<dbReference type="InterPro" id="IPR052158">
    <property type="entry name" value="INH-QAR"/>
</dbReference>
<comment type="caution">
    <text evidence="4">The sequence shown here is derived from an EMBL/GenBank/DDBJ whole genome shotgun (WGS) entry which is preliminary data.</text>
</comment>
<evidence type="ECO:0000256" key="2">
    <source>
        <dbReference type="ARBA" id="ARBA00023163"/>
    </source>
</evidence>
<reference evidence="4 5" key="1">
    <citation type="submission" date="2015-11" db="EMBL/GenBank/DDBJ databases">
        <authorList>
            <person name="Sahl J."/>
            <person name="Wagner D."/>
            <person name="Keim P."/>
        </authorList>
    </citation>
    <scope>NUCLEOTIDE SEQUENCE [LARGE SCALE GENOMIC DNA]</scope>
    <source>
        <strain evidence="4 5">BDU18</strain>
    </source>
</reference>
<dbReference type="SUPFAM" id="SSF46689">
    <property type="entry name" value="Homeodomain-like"/>
    <property type="match status" value="2"/>
</dbReference>
<dbReference type="InterPro" id="IPR029062">
    <property type="entry name" value="Class_I_gatase-like"/>
</dbReference>
<dbReference type="InterPro" id="IPR018060">
    <property type="entry name" value="HTH_AraC"/>
</dbReference>
<dbReference type="PANTHER" id="PTHR43130">
    <property type="entry name" value="ARAC-FAMILY TRANSCRIPTIONAL REGULATOR"/>
    <property type="match status" value="1"/>
</dbReference>
<dbReference type="SUPFAM" id="SSF52317">
    <property type="entry name" value="Class I glutamine amidotransferase-like"/>
    <property type="match status" value="1"/>
</dbReference>
<keyword evidence="5" id="KW-1185">Reference proteome</keyword>
<dbReference type="PANTHER" id="PTHR43130:SF3">
    <property type="entry name" value="HTH-TYPE TRANSCRIPTIONAL REGULATOR RV1931C"/>
    <property type="match status" value="1"/>
</dbReference>
<dbReference type="Pfam" id="PF01965">
    <property type="entry name" value="DJ-1_PfpI"/>
    <property type="match status" value="1"/>
</dbReference>
<evidence type="ECO:0000259" key="3">
    <source>
        <dbReference type="PROSITE" id="PS01124"/>
    </source>
</evidence>
<evidence type="ECO:0000313" key="5">
    <source>
        <dbReference type="Proteomes" id="UP000070255"/>
    </source>
</evidence>
<dbReference type="SMART" id="SM00342">
    <property type="entry name" value="HTH_ARAC"/>
    <property type="match status" value="1"/>
</dbReference>
<keyword evidence="2" id="KW-0804">Transcription</keyword>
<dbReference type="PROSITE" id="PS01124">
    <property type="entry name" value="HTH_ARAC_FAMILY_2"/>
    <property type="match status" value="1"/>
</dbReference>